<comment type="caution">
    <text evidence="10">The sequence shown here is derived from an EMBL/GenBank/DDBJ whole genome shotgun (WGS) entry which is preliminary data.</text>
</comment>
<keyword evidence="11" id="KW-1185">Reference proteome</keyword>
<reference evidence="10 11" key="1">
    <citation type="submission" date="2018-06" db="EMBL/GenBank/DDBJ databases">
        <title>Chryseolinea flavus sp. nov., a member of the phylum Bacteroidetes isolated from soil.</title>
        <authorList>
            <person name="Li Y."/>
            <person name="Wang J."/>
        </authorList>
    </citation>
    <scope>NUCLEOTIDE SEQUENCE [LARGE SCALE GENOMIC DNA]</scope>
    <source>
        <strain evidence="10 11">SDU1-6</strain>
    </source>
</reference>
<dbReference type="GO" id="GO:0046654">
    <property type="term" value="P:tetrahydrofolate biosynthetic process"/>
    <property type="evidence" value="ECO:0007669"/>
    <property type="project" value="UniProtKB-UniPathway"/>
</dbReference>
<dbReference type="Pfam" id="PF00186">
    <property type="entry name" value="DHFR_1"/>
    <property type="match status" value="1"/>
</dbReference>
<name>A0A364XVT1_9BACT</name>
<evidence type="ECO:0000256" key="7">
    <source>
        <dbReference type="ARBA" id="ARBA00025067"/>
    </source>
</evidence>
<dbReference type="InterPro" id="IPR001796">
    <property type="entry name" value="DHFR_dom"/>
</dbReference>
<dbReference type="GO" id="GO:0006730">
    <property type="term" value="P:one-carbon metabolic process"/>
    <property type="evidence" value="ECO:0007669"/>
    <property type="project" value="UniProtKB-KW"/>
</dbReference>
<evidence type="ECO:0000256" key="1">
    <source>
        <dbReference type="ARBA" id="ARBA00004903"/>
    </source>
</evidence>
<dbReference type="RefSeq" id="WP_112749503.1">
    <property type="nucleotide sequence ID" value="NZ_QMFY01000018.1"/>
</dbReference>
<dbReference type="PANTHER" id="PTHR48069">
    <property type="entry name" value="DIHYDROFOLATE REDUCTASE"/>
    <property type="match status" value="1"/>
</dbReference>
<feature type="domain" description="DHFR" evidence="9">
    <location>
        <begin position="2"/>
        <end position="165"/>
    </location>
</feature>
<evidence type="ECO:0000256" key="2">
    <source>
        <dbReference type="ARBA" id="ARBA00009539"/>
    </source>
</evidence>
<organism evidence="10 11">
    <name type="scientific">Pseudochryseolinea flava</name>
    <dbReference type="NCBI Taxonomy" id="2059302"/>
    <lineage>
        <taxon>Bacteria</taxon>
        <taxon>Pseudomonadati</taxon>
        <taxon>Bacteroidota</taxon>
        <taxon>Cytophagia</taxon>
        <taxon>Cytophagales</taxon>
        <taxon>Fulvivirgaceae</taxon>
        <taxon>Pseudochryseolinea</taxon>
    </lineage>
</organism>
<dbReference type="EC" id="1.5.1.3" evidence="3 8"/>
<dbReference type="EMBL" id="QMFY01000018">
    <property type="protein sequence ID" value="RAV98418.1"/>
    <property type="molecule type" value="Genomic_DNA"/>
</dbReference>
<accession>A0A364XVT1</accession>
<evidence type="ECO:0000256" key="6">
    <source>
        <dbReference type="ARBA" id="ARBA00023002"/>
    </source>
</evidence>
<dbReference type="GO" id="GO:0070401">
    <property type="term" value="F:NADP+ binding"/>
    <property type="evidence" value="ECO:0007669"/>
    <property type="project" value="UniProtKB-ARBA"/>
</dbReference>
<dbReference type="GO" id="GO:0046452">
    <property type="term" value="P:dihydrofolate metabolic process"/>
    <property type="evidence" value="ECO:0007669"/>
    <property type="project" value="TreeGrafter"/>
</dbReference>
<dbReference type="Proteomes" id="UP000251889">
    <property type="component" value="Unassembled WGS sequence"/>
</dbReference>
<dbReference type="SUPFAM" id="SSF53597">
    <property type="entry name" value="Dihydrofolate reductase-like"/>
    <property type="match status" value="1"/>
</dbReference>
<dbReference type="FunFam" id="3.40.430.10:FF:000001">
    <property type="entry name" value="Dihydrofolate reductase"/>
    <property type="match status" value="1"/>
</dbReference>
<sequence length="166" mass="19129">MKISLIAALAENRTIGKNNDLPWQLPDDMKYFMETTKGHHCIMGRKNYDSIPAKFRPLANRENIVVTRQHNFTAPGCTVVNSIEAGIDIARKANEHETFIIGGAEIYRQSLSYADRLYLTEIKATVDGDTFFPPVDHSQWKEISRRHHPTDEKHKYAFDFVVYEKC</sequence>
<evidence type="ECO:0000256" key="4">
    <source>
        <dbReference type="ARBA" id="ARBA00022563"/>
    </source>
</evidence>
<dbReference type="AlphaFoldDB" id="A0A364XVT1"/>
<proteinExistence type="inferred from homology"/>
<comment type="catalytic activity">
    <reaction evidence="8">
        <text>(6S)-5,6,7,8-tetrahydrofolate + NADP(+) = 7,8-dihydrofolate + NADPH + H(+)</text>
        <dbReference type="Rhea" id="RHEA:15009"/>
        <dbReference type="ChEBI" id="CHEBI:15378"/>
        <dbReference type="ChEBI" id="CHEBI:57451"/>
        <dbReference type="ChEBI" id="CHEBI:57453"/>
        <dbReference type="ChEBI" id="CHEBI:57783"/>
        <dbReference type="ChEBI" id="CHEBI:58349"/>
        <dbReference type="EC" id="1.5.1.3"/>
    </reaction>
</comment>
<dbReference type="CDD" id="cd00209">
    <property type="entry name" value="DHFR"/>
    <property type="match status" value="1"/>
</dbReference>
<dbReference type="InterPro" id="IPR012259">
    <property type="entry name" value="DHFR"/>
</dbReference>
<keyword evidence="4 8" id="KW-0554">One-carbon metabolism</keyword>
<keyword evidence="6 8" id="KW-0560">Oxidoreductase</keyword>
<dbReference type="UniPathway" id="UPA00077">
    <property type="reaction ID" value="UER00158"/>
</dbReference>
<protein>
    <recommendedName>
        <fullName evidence="3 8">Dihydrofolate reductase</fullName>
        <ecNumber evidence="3 8">1.5.1.3</ecNumber>
    </recommendedName>
</protein>
<dbReference type="Gene3D" id="3.40.430.10">
    <property type="entry name" value="Dihydrofolate Reductase, subunit A"/>
    <property type="match status" value="1"/>
</dbReference>
<gene>
    <name evidence="10" type="ORF">DQQ10_24135</name>
</gene>
<evidence type="ECO:0000259" key="9">
    <source>
        <dbReference type="PROSITE" id="PS51330"/>
    </source>
</evidence>
<comment type="pathway">
    <text evidence="1 8">Cofactor biosynthesis; tetrahydrofolate biosynthesis; 5,6,7,8-tetrahydrofolate from 7,8-dihydrofolate: step 1/1.</text>
</comment>
<comment type="function">
    <text evidence="7 8">Key enzyme in folate metabolism. Catalyzes an essential reaction for de novo glycine and purine synthesis, and for DNA precursor synthesis.</text>
</comment>
<dbReference type="PANTHER" id="PTHR48069:SF3">
    <property type="entry name" value="DIHYDROFOLATE REDUCTASE"/>
    <property type="match status" value="1"/>
</dbReference>
<dbReference type="GO" id="GO:0005829">
    <property type="term" value="C:cytosol"/>
    <property type="evidence" value="ECO:0007669"/>
    <property type="project" value="TreeGrafter"/>
</dbReference>
<evidence type="ECO:0000256" key="3">
    <source>
        <dbReference type="ARBA" id="ARBA00012856"/>
    </source>
</evidence>
<dbReference type="PIRSF" id="PIRSF000194">
    <property type="entry name" value="DHFR"/>
    <property type="match status" value="1"/>
</dbReference>
<evidence type="ECO:0000313" key="11">
    <source>
        <dbReference type="Proteomes" id="UP000251889"/>
    </source>
</evidence>
<dbReference type="PRINTS" id="PR00070">
    <property type="entry name" value="DHFR"/>
</dbReference>
<comment type="similarity">
    <text evidence="2 8">Belongs to the dihydrofolate reductase family.</text>
</comment>
<dbReference type="InterPro" id="IPR024072">
    <property type="entry name" value="DHFR-like_dom_sf"/>
</dbReference>
<evidence type="ECO:0000256" key="8">
    <source>
        <dbReference type="PIRNR" id="PIRNR000194"/>
    </source>
</evidence>
<dbReference type="OrthoDB" id="9804315at2"/>
<evidence type="ECO:0000256" key="5">
    <source>
        <dbReference type="ARBA" id="ARBA00022857"/>
    </source>
</evidence>
<dbReference type="PROSITE" id="PS51330">
    <property type="entry name" value="DHFR_2"/>
    <property type="match status" value="1"/>
</dbReference>
<evidence type="ECO:0000313" key="10">
    <source>
        <dbReference type="EMBL" id="RAV98418.1"/>
    </source>
</evidence>
<dbReference type="GO" id="GO:0046655">
    <property type="term" value="P:folic acid metabolic process"/>
    <property type="evidence" value="ECO:0007669"/>
    <property type="project" value="TreeGrafter"/>
</dbReference>
<keyword evidence="5 8" id="KW-0521">NADP</keyword>
<dbReference type="GO" id="GO:0004146">
    <property type="term" value="F:dihydrofolate reductase activity"/>
    <property type="evidence" value="ECO:0007669"/>
    <property type="project" value="UniProtKB-EC"/>
</dbReference>